<dbReference type="AlphaFoldDB" id="A0AAU7V010"/>
<sequence length="449" mass="47500">MTAEAKNTPATGVQDAVRAENRAPAVNTAGKPAINTAGKPAINTAGKPAINTAGKPAINTAGKPAINTAGKPAINKGEVFTSFDVNAFEIPSGRDEVWRFTPLRRLRGLHDGTAPATGTATVEVTPVDGVQVETVARDDARLGQAGVPFDRIAAQAYSSFETATVLTVGREVEVAEPVTVTITGPGEGAVAYGHVQIRLEAFANLTLVIDQRGSGTYAENIEFVLGDSAQLKVVAVQDWADDAVHVAAHHARLGRDAVLRHFTVALGGDLVRVSATTKYDGPGGDAELLGLYFADAGQHFEQRLLVDHSQPNCKSNVVYKGALQGDPASGKPDAHTVWIGDVLIRAEAEGTDTFELNRNLVLTDGARADSVPNLEIETGEIVGAGHASATGRFDDEQLFYLRARGIPEEEARRLVVRGFFHELLERITVTEVRERLEAAIEAELAAVGA</sequence>
<dbReference type="InterPro" id="IPR055346">
    <property type="entry name" value="Fe-S_cluster_assembly_SufBD"/>
</dbReference>
<dbReference type="PANTHER" id="PTHR43575:SF1">
    <property type="entry name" value="PROTEIN ABCI7, CHLOROPLASTIC"/>
    <property type="match status" value="1"/>
</dbReference>
<organism evidence="4">
    <name type="scientific">Rhodococcus sp. D-6</name>
    <dbReference type="NCBI Taxonomy" id="1387842"/>
    <lineage>
        <taxon>Bacteria</taxon>
        <taxon>Bacillati</taxon>
        <taxon>Actinomycetota</taxon>
        <taxon>Actinomycetes</taxon>
        <taxon>Mycobacteriales</taxon>
        <taxon>Nocardiaceae</taxon>
        <taxon>Rhodococcus</taxon>
    </lineage>
</organism>
<dbReference type="InterPro" id="IPR037284">
    <property type="entry name" value="SUF_FeS_clus_asmbl_SufBD_sf"/>
</dbReference>
<dbReference type="Pfam" id="PF01458">
    <property type="entry name" value="SUFBD_core"/>
    <property type="match status" value="1"/>
</dbReference>
<dbReference type="InterPro" id="IPR011542">
    <property type="entry name" value="SUF_FeS_clus_asmbl_SufD"/>
</dbReference>
<name>A0AAU7V010_9NOCA</name>
<protein>
    <submittedName>
        <fullName evidence="4">Fe-S cluster assembly protein SufD</fullName>
    </submittedName>
</protein>
<evidence type="ECO:0000259" key="3">
    <source>
        <dbReference type="Pfam" id="PF01458"/>
    </source>
</evidence>
<dbReference type="EMBL" id="CP132970">
    <property type="protein sequence ID" value="XBW05626.1"/>
    <property type="molecule type" value="Genomic_DNA"/>
</dbReference>
<accession>A0AAU7V010</accession>
<dbReference type="PANTHER" id="PTHR43575">
    <property type="entry name" value="PROTEIN ABCI7, CHLOROPLASTIC"/>
    <property type="match status" value="1"/>
</dbReference>
<dbReference type="KEGG" id="rhox:RBB84_06795"/>
<dbReference type="GO" id="GO:0016226">
    <property type="term" value="P:iron-sulfur cluster assembly"/>
    <property type="evidence" value="ECO:0007669"/>
    <property type="project" value="InterPro"/>
</dbReference>
<comment type="similarity">
    <text evidence="1">Belongs to the iron-sulfur cluster assembly SufBD family.</text>
</comment>
<dbReference type="SUPFAM" id="SSF101960">
    <property type="entry name" value="Stabilizer of iron transporter SufD"/>
    <property type="match status" value="1"/>
</dbReference>
<proteinExistence type="inferred from homology"/>
<evidence type="ECO:0000313" key="4">
    <source>
        <dbReference type="EMBL" id="XBW05626.1"/>
    </source>
</evidence>
<reference evidence="4" key="1">
    <citation type="submission" date="2023-08" db="EMBL/GenBank/DDBJ databases">
        <title>The novel hydrolase IpcH responsible for the initial isoprocarb degradation step in Rhodococcus sp. D-6.</title>
        <authorList>
            <person name="Zhu Q."/>
        </authorList>
    </citation>
    <scope>NUCLEOTIDE SEQUENCE</scope>
    <source>
        <strain evidence="4">D-6</strain>
    </source>
</reference>
<evidence type="ECO:0000256" key="1">
    <source>
        <dbReference type="ARBA" id="ARBA00043967"/>
    </source>
</evidence>
<dbReference type="NCBIfam" id="TIGR01981">
    <property type="entry name" value="sufD"/>
    <property type="match status" value="1"/>
</dbReference>
<evidence type="ECO:0000256" key="2">
    <source>
        <dbReference type="SAM" id="MobiDB-lite"/>
    </source>
</evidence>
<dbReference type="InterPro" id="IPR000825">
    <property type="entry name" value="SUF_FeS_clus_asmbl_SufBD_core"/>
</dbReference>
<feature type="region of interest" description="Disordered" evidence="2">
    <location>
        <begin position="1"/>
        <end position="41"/>
    </location>
</feature>
<feature type="domain" description="SUF system FeS cluster assembly SufBD core" evidence="3">
    <location>
        <begin position="186"/>
        <end position="419"/>
    </location>
</feature>
<dbReference type="RefSeq" id="WP_350247304.1">
    <property type="nucleotide sequence ID" value="NZ_CP132970.1"/>
</dbReference>
<gene>
    <name evidence="4" type="primary">sufD</name>
    <name evidence="4" type="ORF">RBB84_06795</name>
</gene>